<gene>
    <name evidence="2" type="ORF">ACFPZN_43995</name>
</gene>
<dbReference type="Gene3D" id="1.10.510.10">
    <property type="entry name" value="Transferase(Phosphotransferase) domain 1"/>
    <property type="match status" value="1"/>
</dbReference>
<name>A0ABW1ADL5_9ACTN</name>
<comment type="caution">
    <text evidence="2">The sequence shown here is derived from an EMBL/GenBank/DDBJ whole genome shotgun (WGS) entry which is preliminary data.</text>
</comment>
<accession>A0ABW1ADL5</accession>
<reference evidence="3" key="1">
    <citation type="journal article" date="2019" name="Int. J. Syst. Evol. Microbiol.">
        <title>The Global Catalogue of Microorganisms (GCM) 10K type strain sequencing project: providing services to taxonomists for standard genome sequencing and annotation.</title>
        <authorList>
            <consortium name="The Broad Institute Genomics Platform"/>
            <consortium name="The Broad Institute Genome Sequencing Center for Infectious Disease"/>
            <person name="Wu L."/>
            <person name="Ma J."/>
        </authorList>
    </citation>
    <scope>NUCLEOTIDE SEQUENCE [LARGE SCALE GENOMIC DNA]</scope>
    <source>
        <strain evidence="3">KCTC 42087</strain>
    </source>
</reference>
<evidence type="ECO:0000313" key="3">
    <source>
        <dbReference type="Proteomes" id="UP001596074"/>
    </source>
</evidence>
<dbReference type="InterPro" id="IPR000719">
    <property type="entry name" value="Prot_kinase_dom"/>
</dbReference>
<dbReference type="Proteomes" id="UP001596074">
    <property type="component" value="Unassembled WGS sequence"/>
</dbReference>
<dbReference type="InterPro" id="IPR011009">
    <property type="entry name" value="Kinase-like_dom_sf"/>
</dbReference>
<sequence>MTGALGEALARLGRARTPADLFGLDTAEAARTYRQLARLVHPDATGGRTGDDFTRLNALWRSYNRSGPVTITTRRHTFHVGDKRAGGDLADLYDAKHDRPRDGPRAQAVVIKLPRDPGDGDLLEREAVALRQLPKDGDGRFLPYVPRLVESFRHRDADTGAERRANAIVALDGFSTLAEVHDAYPGGLDPRDAAWMWRRLLVGLGFAHRAGVLHGAVLPEHVLIHPEEHGLVLVDWCYSVPGCYAPVDSSGRVPALVTRYADWYPPEVPARERASAATDIYMATRCMTHLMGDKAPKPMRLFAKGCLTALQRRRPDDAWRLLAEFDEVLERLYGPRRFRPFTMPGR</sequence>
<feature type="domain" description="Protein kinase" evidence="1">
    <location>
        <begin position="78"/>
        <end position="346"/>
    </location>
</feature>
<dbReference type="PROSITE" id="PS50011">
    <property type="entry name" value="PROTEIN_KINASE_DOM"/>
    <property type="match status" value="1"/>
</dbReference>
<dbReference type="SUPFAM" id="SSF56112">
    <property type="entry name" value="Protein kinase-like (PK-like)"/>
    <property type="match status" value="1"/>
</dbReference>
<evidence type="ECO:0000313" key="2">
    <source>
        <dbReference type="EMBL" id="MFC5752619.1"/>
    </source>
</evidence>
<organism evidence="2 3">
    <name type="scientific">Actinomadura rugatobispora</name>
    <dbReference type="NCBI Taxonomy" id="1994"/>
    <lineage>
        <taxon>Bacteria</taxon>
        <taxon>Bacillati</taxon>
        <taxon>Actinomycetota</taxon>
        <taxon>Actinomycetes</taxon>
        <taxon>Streptosporangiales</taxon>
        <taxon>Thermomonosporaceae</taxon>
        <taxon>Actinomadura</taxon>
    </lineage>
</organism>
<dbReference type="RefSeq" id="WP_378288785.1">
    <property type="nucleotide sequence ID" value="NZ_JBHSON010000092.1"/>
</dbReference>
<evidence type="ECO:0000259" key="1">
    <source>
        <dbReference type="PROSITE" id="PS50011"/>
    </source>
</evidence>
<dbReference type="EMBL" id="JBHSON010000092">
    <property type="protein sequence ID" value="MFC5752619.1"/>
    <property type="molecule type" value="Genomic_DNA"/>
</dbReference>
<proteinExistence type="predicted"/>
<keyword evidence="3" id="KW-1185">Reference proteome</keyword>
<protein>
    <submittedName>
        <fullName evidence="2">Molecular chaperone DnaJ</fullName>
    </submittedName>
</protein>